<feature type="chain" id="PRO_5046509599" evidence="2">
    <location>
        <begin position="17"/>
        <end position="377"/>
    </location>
</feature>
<evidence type="ECO:0000313" key="3">
    <source>
        <dbReference type="EMBL" id="MDO7845208.1"/>
    </source>
</evidence>
<organism evidence="3 4">
    <name type="scientific">Hymenobacter mellowenesis</name>
    <dbReference type="NCBI Taxonomy" id="3063995"/>
    <lineage>
        <taxon>Bacteria</taxon>
        <taxon>Pseudomonadati</taxon>
        <taxon>Bacteroidota</taxon>
        <taxon>Cytophagia</taxon>
        <taxon>Cytophagales</taxon>
        <taxon>Hymenobacteraceae</taxon>
        <taxon>Hymenobacter</taxon>
    </lineage>
</organism>
<dbReference type="RefSeq" id="WP_305009891.1">
    <property type="nucleotide sequence ID" value="NZ_JAUQSX010000001.1"/>
</dbReference>
<sequence length="377" mass="41667">MKPFVFMWLVASTAMACDSPAATQATAEPARLAPAVPNQPDAMNPATPPPPAPYTVRGIIDPGLHNMVAFAIKVPRGWQFRQQFTRKWNGAQPVNQISLKLLAPGGAQQVDFLPERPYYYQDGPTSRSLRQQAISMGMPMPQHDEYELAPMTPLLYIRQVLLPNLARQGLTIQPTGSQEQPAHATGAGATSATGYVDGRLPNGRMARVEVVLNTQARNMNGEVYYNWAALPSITQASAGELAAAYGQTQAARKSFSINPAWQRETQQLSQQGQASNQRITQQDQKAYEAFQRHEQQLNEGMAADRDRSQRQIAEGRGDVLSGKARYDNTATGERYRVDDRYNHVYQDRNGALHGSSVPLDAAALNWQELQRVEMSGY</sequence>
<accession>A0ABT9A6R3</accession>
<keyword evidence="4" id="KW-1185">Reference proteome</keyword>
<dbReference type="PROSITE" id="PS51257">
    <property type="entry name" value="PROKAR_LIPOPROTEIN"/>
    <property type="match status" value="1"/>
</dbReference>
<evidence type="ECO:0000256" key="1">
    <source>
        <dbReference type="SAM" id="MobiDB-lite"/>
    </source>
</evidence>
<feature type="region of interest" description="Disordered" evidence="1">
    <location>
        <begin position="174"/>
        <end position="195"/>
    </location>
</feature>
<reference evidence="3" key="1">
    <citation type="submission" date="2023-07" db="EMBL/GenBank/DDBJ databases">
        <authorList>
            <person name="Kim M.K."/>
        </authorList>
    </citation>
    <scope>NUCLEOTIDE SEQUENCE</scope>
    <source>
        <strain evidence="3">M29</strain>
    </source>
</reference>
<dbReference type="Proteomes" id="UP001167796">
    <property type="component" value="Unassembled WGS sequence"/>
</dbReference>
<feature type="signal peptide" evidence="2">
    <location>
        <begin position="1"/>
        <end position="16"/>
    </location>
</feature>
<dbReference type="EMBL" id="JAUQSX010000001">
    <property type="protein sequence ID" value="MDO7845208.1"/>
    <property type="molecule type" value="Genomic_DNA"/>
</dbReference>
<name>A0ABT9A6R3_9BACT</name>
<gene>
    <name evidence="3" type="ORF">Q5H92_02490</name>
</gene>
<evidence type="ECO:0000256" key="2">
    <source>
        <dbReference type="SAM" id="SignalP"/>
    </source>
</evidence>
<evidence type="ECO:0000313" key="4">
    <source>
        <dbReference type="Proteomes" id="UP001167796"/>
    </source>
</evidence>
<comment type="caution">
    <text evidence="3">The sequence shown here is derived from an EMBL/GenBank/DDBJ whole genome shotgun (WGS) entry which is preliminary data.</text>
</comment>
<protein>
    <submittedName>
        <fullName evidence="3">Uncharacterized protein</fullName>
    </submittedName>
</protein>
<proteinExistence type="predicted"/>
<keyword evidence="2" id="KW-0732">Signal</keyword>
<feature type="compositionally biased region" description="Low complexity" evidence="1">
    <location>
        <begin position="182"/>
        <end position="194"/>
    </location>
</feature>